<dbReference type="InterPro" id="IPR055298">
    <property type="entry name" value="AtLOH3-like"/>
</dbReference>
<accession>A0A1U7VNJ3</accession>
<protein>
    <submittedName>
        <fullName evidence="3">Zinc finger MYM-type protein 1-like</fullName>
    </submittedName>
</protein>
<name>A0A1U7VNJ3_NICSY</name>
<dbReference type="PANTHER" id="PTHR11697">
    <property type="entry name" value="GENERAL TRANSCRIPTION FACTOR 2-RELATED ZINC FINGER PROTEIN"/>
    <property type="match status" value="1"/>
</dbReference>
<dbReference type="eggNOG" id="ENOG502QSU3">
    <property type="taxonomic scope" value="Eukaryota"/>
</dbReference>
<dbReference type="AlphaFoldDB" id="A0A1U7VNJ3"/>
<gene>
    <name evidence="3" type="primary">LOC104215371</name>
</gene>
<evidence type="ECO:0000313" key="2">
    <source>
        <dbReference type="Proteomes" id="UP000189701"/>
    </source>
</evidence>
<evidence type="ECO:0000259" key="1">
    <source>
        <dbReference type="Pfam" id="PF14291"/>
    </source>
</evidence>
<dbReference type="Proteomes" id="UP000189701">
    <property type="component" value="Unplaced"/>
</dbReference>
<keyword evidence="2" id="KW-1185">Reference proteome</keyword>
<evidence type="ECO:0000313" key="3">
    <source>
        <dbReference type="RefSeq" id="XP_009763460.1"/>
    </source>
</evidence>
<feature type="domain" description="DUF4371" evidence="1">
    <location>
        <begin position="1"/>
        <end position="67"/>
    </location>
</feature>
<dbReference type="Pfam" id="PF14291">
    <property type="entry name" value="DUF4371"/>
    <property type="match status" value="1"/>
</dbReference>
<proteinExistence type="predicted"/>
<reference evidence="2" key="1">
    <citation type="journal article" date="2013" name="Genome Biol.">
        <title>Reference genomes and transcriptomes of Nicotiana sylvestris and Nicotiana tomentosiformis.</title>
        <authorList>
            <person name="Sierro N."/>
            <person name="Battey J.N."/>
            <person name="Ouadi S."/>
            <person name="Bovet L."/>
            <person name="Goepfert S."/>
            <person name="Bakaher N."/>
            <person name="Peitsch M.C."/>
            <person name="Ivanov N.V."/>
        </authorList>
    </citation>
    <scope>NUCLEOTIDE SEQUENCE [LARGE SCALE GENOMIC DNA]</scope>
</reference>
<dbReference type="InterPro" id="IPR025398">
    <property type="entry name" value="DUF4371"/>
</dbReference>
<reference evidence="3" key="2">
    <citation type="submission" date="2025-08" db="UniProtKB">
        <authorList>
            <consortium name="RefSeq"/>
        </authorList>
    </citation>
    <scope>IDENTIFICATION</scope>
    <source>
        <tissue evidence="3">Leaf</tissue>
    </source>
</reference>
<sequence>MAIVLRYVDRRGSVMECFMGIVHVRDTTALSLRNEIVSLLTKHSLSPSSIRGQCYDGASNIQGDLNGLKILMQKESRGAHSIHCFAHQLQLTLVAVSRRCDEVQELLLLVSDILNMVGASFKRRDELRESQAEEIEEALRKGELETGKGLNQELGLARAELLIGNFKNSSRFDEVTTDLLLGVACLNPVDSFSTFDIEKILRLAELYPDDFDKYSMVDLRFQLQNYIVGV</sequence>
<organism evidence="2 3">
    <name type="scientific">Nicotiana sylvestris</name>
    <name type="common">Wood tobacco</name>
    <name type="synonym">South American tobacco</name>
    <dbReference type="NCBI Taxonomy" id="4096"/>
    <lineage>
        <taxon>Eukaryota</taxon>
        <taxon>Viridiplantae</taxon>
        <taxon>Streptophyta</taxon>
        <taxon>Embryophyta</taxon>
        <taxon>Tracheophyta</taxon>
        <taxon>Spermatophyta</taxon>
        <taxon>Magnoliopsida</taxon>
        <taxon>eudicotyledons</taxon>
        <taxon>Gunneridae</taxon>
        <taxon>Pentapetalae</taxon>
        <taxon>asterids</taxon>
        <taxon>lamiids</taxon>
        <taxon>Solanales</taxon>
        <taxon>Solanaceae</taxon>
        <taxon>Nicotianoideae</taxon>
        <taxon>Nicotianeae</taxon>
        <taxon>Nicotiana</taxon>
    </lineage>
</organism>
<dbReference type="STRING" id="4096.A0A1U7VNJ3"/>
<dbReference type="RefSeq" id="XP_009763460.1">
    <property type="nucleotide sequence ID" value="XM_009765158.1"/>
</dbReference>
<dbReference type="PANTHER" id="PTHR11697:SF230">
    <property type="entry name" value="ZINC FINGER, MYM DOMAIN CONTAINING 1"/>
    <property type="match status" value="1"/>
</dbReference>